<dbReference type="OrthoDB" id="10382344at2759"/>
<evidence type="ECO:0000313" key="1">
    <source>
        <dbReference type="EMBL" id="KCZ79744.1"/>
    </source>
</evidence>
<protein>
    <submittedName>
        <fullName evidence="1">Uncharacterized protein</fullName>
    </submittedName>
</protein>
<accession>A0A059EYC3</accession>
<proteinExistence type="predicted"/>
<dbReference type="AlphaFoldDB" id="A0A059EYC3"/>
<evidence type="ECO:0000313" key="2">
    <source>
        <dbReference type="Proteomes" id="UP000030655"/>
    </source>
</evidence>
<name>A0A059EYC3_9MICR</name>
<keyword evidence="2" id="KW-1185">Reference proteome</keyword>
<dbReference type="HOGENOM" id="CLU_2026141_0_0_1"/>
<dbReference type="VEuPathDB" id="MicrosporidiaDB:H312_02857"/>
<dbReference type="EMBL" id="KK365233">
    <property type="protein sequence ID" value="KCZ79744.1"/>
    <property type="molecule type" value="Genomic_DNA"/>
</dbReference>
<reference evidence="1 2" key="2">
    <citation type="submission" date="2014-03" db="EMBL/GenBank/DDBJ databases">
        <title>The Genome Sequence of Anncaliia algerae insect isolate PRA339.</title>
        <authorList>
            <consortium name="The Broad Institute Genome Sequencing Platform"/>
            <consortium name="The Broad Institute Genome Sequencing Center for Infectious Disease"/>
            <person name="Cuomo C."/>
            <person name="Becnel J."/>
            <person name="Sanscrainte N."/>
            <person name="Walker B."/>
            <person name="Young S.K."/>
            <person name="Zeng Q."/>
            <person name="Gargeya S."/>
            <person name="Fitzgerald M."/>
            <person name="Haas B."/>
            <person name="Abouelleil A."/>
            <person name="Alvarado L."/>
            <person name="Arachchi H.M."/>
            <person name="Berlin A.M."/>
            <person name="Chapman S.B."/>
            <person name="Dewar J."/>
            <person name="Goldberg J."/>
            <person name="Griggs A."/>
            <person name="Gujja S."/>
            <person name="Hansen M."/>
            <person name="Howarth C."/>
            <person name="Imamovic A."/>
            <person name="Larimer J."/>
            <person name="McCowan C."/>
            <person name="Murphy C."/>
            <person name="Neiman D."/>
            <person name="Pearson M."/>
            <person name="Priest M."/>
            <person name="Roberts A."/>
            <person name="Saif S."/>
            <person name="Shea T."/>
            <person name="Sisk P."/>
            <person name="Sykes S."/>
            <person name="Wortman J."/>
            <person name="Nusbaum C."/>
            <person name="Birren B."/>
        </authorList>
    </citation>
    <scope>NUCLEOTIDE SEQUENCE [LARGE SCALE GENOMIC DNA]</scope>
    <source>
        <strain evidence="1 2">PRA339</strain>
    </source>
</reference>
<organism evidence="1 2">
    <name type="scientific">Anncaliia algerae PRA339</name>
    <dbReference type="NCBI Taxonomy" id="1288291"/>
    <lineage>
        <taxon>Eukaryota</taxon>
        <taxon>Fungi</taxon>
        <taxon>Fungi incertae sedis</taxon>
        <taxon>Microsporidia</taxon>
        <taxon>Tubulinosematoidea</taxon>
        <taxon>Tubulinosematidae</taxon>
        <taxon>Anncaliia</taxon>
    </lineage>
</organism>
<reference evidence="2" key="1">
    <citation type="submission" date="2013-02" db="EMBL/GenBank/DDBJ databases">
        <authorList>
            <consortium name="The Broad Institute Genome Sequencing Platform"/>
            <person name="Cuomo C."/>
            <person name="Becnel J."/>
            <person name="Sanscrainte N."/>
            <person name="Walker B."/>
            <person name="Young S.K."/>
            <person name="Zeng Q."/>
            <person name="Gargeya S."/>
            <person name="Fitzgerald M."/>
            <person name="Haas B."/>
            <person name="Abouelleil A."/>
            <person name="Alvarado L."/>
            <person name="Arachchi H.M."/>
            <person name="Berlin A.M."/>
            <person name="Chapman S.B."/>
            <person name="Dewar J."/>
            <person name="Goldberg J."/>
            <person name="Griggs A."/>
            <person name="Gujja S."/>
            <person name="Hansen M."/>
            <person name="Howarth C."/>
            <person name="Imamovic A."/>
            <person name="Larimer J."/>
            <person name="McCowan C."/>
            <person name="Murphy C."/>
            <person name="Neiman D."/>
            <person name="Pearson M."/>
            <person name="Priest M."/>
            <person name="Roberts A."/>
            <person name="Saif S."/>
            <person name="Shea T."/>
            <person name="Sisk P."/>
            <person name="Sykes S."/>
            <person name="Wortman J."/>
            <person name="Nusbaum C."/>
            <person name="Birren B."/>
        </authorList>
    </citation>
    <scope>NUCLEOTIDE SEQUENCE [LARGE SCALE GENOMIC DNA]</scope>
    <source>
        <strain evidence="2">PRA339</strain>
    </source>
</reference>
<sequence>MRKTILIGQLTFDKNTYEDLLKGIQTSITFLVTERKEFFFTSEEIILLTSSTDNYFDIFRALVNRHISYYSCGALMLCMGLFLETMKDNFILLEDLNSLYIDYYVIRDSIFLSNIKEILINK</sequence>
<dbReference type="Proteomes" id="UP000030655">
    <property type="component" value="Unassembled WGS sequence"/>
</dbReference>
<gene>
    <name evidence="1" type="ORF">H312_02857</name>
</gene>